<name>A0A6A6BF94_9PEZI</name>
<keyword evidence="2" id="KW-1185">Reference proteome</keyword>
<sequence>MSERTGRSSTRGLALWGRKADGPWAKGLQGWALGMPGCTPALPFCLRSLARSSLFPLLLWPAGWPLALALALPCPLLSSPVLAWPGLHHPPAGWVGGGSEADRRACVGRDAS</sequence>
<dbReference type="RefSeq" id="XP_033398552.1">
    <property type="nucleotide sequence ID" value="XM_033535091.1"/>
</dbReference>
<proteinExistence type="predicted"/>
<evidence type="ECO:0000313" key="1">
    <source>
        <dbReference type="EMBL" id="KAF2142840.1"/>
    </source>
</evidence>
<organism evidence="1 2">
    <name type="scientific">Aplosporella prunicola CBS 121167</name>
    <dbReference type="NCBI Taxonomy" id="1176127"/>
    <lineage>
        <taxon>Eukaryota</taxon>
        <taxon>Fungi</taxon>
        <taxon>Dikarya</taxon>
        <taxon>Ascomycota</taxon>
        <taxon>Pezizomycotina</taxon>
        <taxon>Dothideomycetes</taxon>
        <taxon>Dothideomycetes incertae sedis</taxon>
        <taxon>Botryosphaeriales</taxon>
        <taxon>Aplosporellaceae</taxon>
        <taxon>Aplosporella</taxon>
    </lineage>
</organism>
<dbReference type="Proteomes" id="UP000799438">
    <property type="component" value="Unassembled WGS sequence"/>
</dbReference>
<gene>
    <name evidence="1" type="ORF">K452DRAFT_11617</name>
</gene>
<reference evidence="1" key="1">
    <citation type="journal article" date="2020" name="Stud. Mycol.">
        <title>101 Dothideomycetes genomes: a test case for predicting lifestyles and emergence of pathogens.</title>
        <authorList>
            <person name="Haridas S."/>
            <person name="Albert R."/>
            <person name="Binder M."/>
            <person name="Bloem J."/>
            <person name="Labutti K."/>
            <person name="Salamov A."/>
            <person name="Andreopoulos B."/>
            <person name="Baker S."/>
            <person name="Barry K."/>
            <person name="Bills G."/>
            <person name="Bluhm B."/>
            <person name="Cannon C."/>
            <person name="Castanera R."/>
            <person name="Culley D."/>
            <person name="Daum C."/>
            <person name="Ezra D."/>
            <person name="Gonzalez J."/>
            <person name="Henrissat B."/>
            <person name="Kuo A."/>
            <person name="Liang C."/>
            <person name="Lipzen A."/>
            <person name="Lutzoni F."/>
            <person name="Magnuson J."/>
            <person name="Mondo S."/>
            <person name="Nolan M."/>
            <person name="Ohm R."/>
            <person name="Pangilinan J."/>
            <person name="Park H.-J."/>
            <person name="Ramirez L."/>
            <person name="Alfaro M."/>
            <person name="Sun H."/>
            <person name="Tritt A."/>
            <person name="Yoshinaga Y."/>
            <person name="Zwiers L.-H."/>
            <person name="Turgeon B."/>
            <person name="Goodwin S."/>
            <person name="Spatafora J."/>
            <person name="Crous P."/>
            <person name="Grigoriev I."/>
        </authorList>
    </citation>
    <scope>NUCLEOTIDE SEQUENCE</scope>
    <source>
        <strain evidence="1">CBS 121167</strain>
    </source>
</reference>
<evidence type="ECO:0000313" key="2">
    <source>
        <dbReference type="Proteomes" id="UP000799438"/>
    </source>
</evidence>
<dbReference type="GeneID" id="54292585"/>
<dbReference type="AlphaFoldDB" id="A0A6A6BF94"/>
<dbReference type="EMBL" id="ML995483">
    <property type="protein sequence ID" value="KAF2142840.1"/>
    <property type="molecule type" value="Genomic_DNA"/>
</dbReference>
<protein>
    <submittedName>
        <fullName evidence="1">Uncharacterized protein</fullName>
    </submittedName>
</protein>
<accession>A0A6A6BF94</accession>